<dbReference type="Proteomes" id="UP000199518">
    <property type="component" value="Unassembled WGS sequence"/>
</dbReference>
<comment type="function">
    <text evidence="5">A flexible structure which links the flagellar filament to the drive apparatus in the basal body.</text>
</comment>
<dbReference type="GO" id="GO:0005829">
    <property type="term" value="C:cytosol"/>
    <property type="evidence" value="ECO:0007669"/>
    <property type="project" value="TreeGrafter"/>
</dbReference>
<organism evidence="10 11">
    <name type="scientific">Planctomicrobium piriforme</name>
    <dbReference type="NCBI Taxonomy" id="1576369"/>
    <lineage>
        <taxon>Bacteria</taxon>
        <taxon>Pseudomonadati</taxon>
        <taxon>Planctomycetota</taxon>
        <taxon>Planctomycetia</taxon>
        <taxon>Planctomycetales</taxon>
        <taxon>Planctomycetaceae</taxon>
        <taxon>Planctomicrobium</taxon>
    </lineage>
</organism>
<dbReference type="InterPro" id="IPR053967">
    <property type="entry name" value="LlgE_F_G-like_D1"/>
</dbReference>
<keyword evidence="10" id="KW-0969">Cilium</keyword>
<evidence type="ECO:0000256" key="3">
    <source>
        <dbReference type="ARBA" id="ARBA00019015"/>
    </source>
</evidence>
<feature type="domain" description="Flagellar hook protein FlgE/F/G-like D1" evidence="9">
    <location>
        <begin position="96"/>
        <end position="178"/>
    </location>
</feature>
<dbReference type="AlphaFoldDB" id="A0A1I3HN05"/>
<dbReference type="InterPro" id="IPR019776">
    <property type="entry name" value="Flagellar_basal_body_rod_CS"/>
</dbReference>
<dbReference type="GO" id="GO:0071978">
    <property type="term" value="P:bacterial-type flagellum-dependent swarming motility"/>
    <property type="evidence" value="ECO:0007669"/>
    <property type="project" value="TreeGrafter"/>
</dbReference>
<evidence type="ECO:0000256" key="2">
    <source>
        <dbReference type="ARBA" id="ARBA00009677"/>
    </source>
</evidence>
<dbReference type="InterPro" id="IPR010930">
    <property type="entry name" value="Flg_bb/hook_C_dom"/>
</dbReference>
<evidence type="ECO:0000256" key="1">
    <source>
        <dbReference type="ARBA" id="ARBA00004117"/>
    </source>
</evidence>
<evidence type="ECO:0000256" key="5">
    <source>
        <dbReference type="RuleBase" id="RU362116"/>
    </source>
</evidence>
<evidence type="ECO:0000259" key="8">
    <source>
        <dbReference type="Pfam" id="PF07559"/>
    </source>
</evidence>
<proteinExistence type="inferred from homology"/>
<reference evidence="11" key="1">
    <citation type="submission" date="2016-10" db="EMBL/GenBank/DDBJ databases">
        <authorList>
            <person name="Varghese N."/>
            <person name="Submissions S."/>
        </authorList>
    </citation>
    <scope>NUCLEOTIDE SEQUENCE [LARGE SCALE GENOMIC DNA]</scope>
    <source>
        <strain evidence="11">DSM 26348</strain>
    </source>
</reference>
<gene>
    <name evidence="10" type="ORF">SAMN05421753_108124</name>
</gene>
<dbReference type="PANTHER" id="PTHR30435:SF1">
    <property type="entry name" value="FLAGELLAR HOOK PROTEIN FLGE"/>
    <property type="match status" value="1"/>
</dbReference>
<accession>A0A1I3HN05</accession>
<evidence type="ECO:0000259" key="9">
    <source>
        <dbReference type="Pfam" id="PF22692"/>
    </source>
</evidence>
<dbReference type="Gene3D" id="2.60.98.20">
    <property type="entry name" value="Flagellar hook protein FlgE"/>
    <property type="match status" value="1"/>
</dbReference>
<dbReference type="Pfam" id="PF06429">
    <property type="entry name" value="Flg_bbr_C"/>
    <property type="match status" value="1"/>
</dbReference>
<dbReference type="InterPro" id="IPR020013">
    <property type="entry name" value="Flagellar_FlgE/F/G"/>
</dbReference>
<feature type="domain" description="Flagellar basal body rod protein N-terminal" evidence="6">
    <location>
        <begin position="7"/>
        <end position="35"/>
    </location>
</feature>
<dbReference type="OrthoDB" id="9804559at2"/>
<dbReference type="Pfam" id="PF07559">
    <property type="entry name" value="FlgE_D2"/>
    <property type="match status" value="1"/>
</dbReference>
<dbReference type="Pfam" id="PF22692">
    <property type="entry name" value="LlgE_F_G_D1"/>
    <property type="match status" value="1"/>
</dbReference>
<evidence type="ECO:0000259" key="7">
    <source>
        <dbReference type="Pfam" id="PF06429"/>
    </source>
</evidence>
<feature type="domain" description="Flagellar basal-body/hook protein C-terminal" evidence="7">
    <location>
        <begin position="508"/>
        <end position="552"/>
    </location>
</feature>
<keyword evidence="11" id="KW-1185">Reference proteome</keyword>
<evidence type="ECO:0000256" key="4">
    <source>
        <dbReference type="ARBA" id="ARBA00023143"/>
    </source>
</evidence>
<dbReference type="GO" id="GO:0009424">
    <property type="term" value="C:bacterial-type flagellum hook"/>
    <property type="evidence" value="ECO:0007669"/>
    <property type="project" value="TreeGrafter"/>
</dbReference>
<evidence type="ECO:0000313" key="10">
    <source>
        <dbReference type="EMBL" id="SFI36967.1"/>
    </source>
</evidence>
<evidence type="ECO:0000313" key="11">
    <source>
        <dbReference type="Proteomes" id="UP000199518"/>
    </source>
</evidence>
<dbReference type="PROSITE" id="PS00588">
    <property type="entry name" value="FLAGELLA_BB_ROD"/>
    <property type="match status" value="1"/>
</dbReference>
<comment type="subcellular location">
    <subcellularLocation>
        <location evidence="1 5">Bacterial flagellum basal body</location>
    </subcellularLocation>
</comment>
<feature type="domain" description="Flagellar hook protein FlgE D2" evidence="8">
    <location>
        <begin position="325"/>
        <end position="434"/>
    </location>
</feature>
<dbReference type="InterPro" id="IPR011491">
    <property type="entry name" value="FlgE_D2"/>
</dbReference>
<dbReference type="STRING" id="1576369.SAMN05421753_108124"/>
<name>A0A1I3HN05_9PLAN</name>
<dbReference type="EMBL" id="FOQD01000008">
    <property type="protein sequence ID" value="SFI36967.1"/>
    <property type="molecule type" value="Genomic_DNA"/>
</dbReference>
<sequence>MANSMITGVSGLQSHQKMIEIVGNNLANLNTVGYKERTGVFADVLYETLRGGSSGTAGVSGGTNPVQVGTGSRLSSIRSNMTAGGMESTGSDLDLALDGDGFFVVNNGTSNLYTRAGTFQIDKNGLLVDSGTGYPVQRFGIVGESNEEFPSFQTAGDASINIPLGANVPGRATQNVNINGNLPSAGAIPTAGVLSTSAWLSGGSAATSSSLLNSLDFVTTPYQAGDSITISGTDTDGSAVSVSVPVSATTTVGDLMAALNSAIPGTTTTISSTGALSLTANDAGKSYLSVALLDGTGNTGGSDFTEAPFVVSQTGVDGAVVRGGVQVYDLTGGVHTINYQFAKKADGTWDMTASLDPTQGTMIDSTVTGITFGANGAFSHSTGTGNGDANMTIQFAGQSAPLTFNIVLDGGGTTGSGLNSFSGDASISSKQDGYANGTLTSVQVDSSGIIQGVASNGTQFPIAQLAIGNFRNPQGLEAVGNNFYNSSLSSGDVQLGSAGASGNGVVRAGQLEQSNVDIAVEFTRLIVAQRGFSANARTITVTNDVLQELTNLIR</sequence>
<keyword evidence="4 5" id="KW-0975">Bacterial flagellum</keyword>
<keyword evidence="10" id="KW-0966">Cell projection</keyword>
<dbReference type="InterPro" id="IPR037925">
    <property type="entry name" value="FlgE/F/G-like"/>
</dbReference>
<dbReference type="Pfam" id="PF00460">
    <property type="entry name" value="Flg_bb_rod"/>
    <property type="match status" value="1"/>
</dbReference>
<dbReference type="RefSeq" id="WP_092050412.1">
    <property type="nucleotide sequence ID" value="NZ_FOQD01000008.1"/>
</dbReference>
<dbReference type="GO" id="GO:0009425">
    <property type="term" value="C:bacterial-type flagellum basal body"/>
    <property type="evidence" value="ECO:0007669"/>
    <property type="project" value="UniProtKB-SubCell"/>
</dbReference>
<comment type="similarity">
    <text evidence="2 5">Belongs to the flagella basal body rod proteins family.</text>
</comment>
<dbReference type="Pfam" id="PF07196">
    <property type="entry name" value="Flagellin_IN"/>
    <property type="match status" value="1"/>
</dbReference>
<dbReference type="SUPFAM" id="SSF117143">
    <property type="entry name" value="Flagellar hook protein flgE"/>
    <property type="match status" value="1"/>
</dbReference>
<keyword evidence="10" id="KW-0282">Flagellum</keyword>
<dbReference type="NCBIfam" id="TIGR03506">
    <property type="entry name" value="FlgEFG_subfam"/>
    <property type="match status" value="2"/>
</dbReference>
<dbReference type="InterPro" id="IPR010810">
    <property type="entry name" value="Flagellin_hook_IN_motif"/>
</dbReference>
<evidence type="ECO:0000259" key="6">
    <source>
        <dbReference type="Pfam" id="PF00460"/>
    </source>
</evidence>
<dbReference type="InterPro" id="IPR037058">
    <property type="entry name" value="Falgellar_hook_FlgE_sf"/>
</dbReference>
<protein>
    <recommendedName>
        <fullName evidence="3 5">Flagellar hook protein FlgE</fullName>
    </recommendedName>
</protein>
<dbReference type="PANTHER" id="PTHR30435">
    <property type="entry name" value="FLAGELLAR PROTEIN"/>
    <property type="match status" value="1"/>
</dbReference>
<dbReference type="InterPro" id="IPR001444">
    <property type="entry name" value="Flag_bb_rod_N"/>
</dbReference>